<feature type="signal peptide" evidence="1">
    <location>
        <begin position="1"/>
        <end position="24"/>
    </location>
</feature>
<reference evidence="2" key="1">
    <citation type="journal article" date="2021" name="PeerJ">
        <title>Extensive microbial diversity within the chicken gut microbiome revealed by metagenomics and culture.</title>
        <authorList>
            <person name="Gilroy R."/>
            <person name="Ravi A."/>
            <person name="Getino M."/>
            <person name="Pursley I."/>
            <person name="Horton D.L."/>
            <person name="Alikhan N.F."/>
            <person name="Baker D."/>
            <person name="Gharbi K."/>
            <person name="Hall N."/>
            <person name="Watson M."/>
            <person name="Adriaenssens E.M."/>
            <person name="Foster-Nyarko E."/>
            <person name="Jarju S."/>
            <person name="Secka A."/>
            <person name="Antonio M."/>
            <person name="Oren A."/>
            <person name="Chaudhuri R.R."/>
            <person name="La Ragione R."/>
            <person name="Hildebrand F."/>
            <person name="Pallen M.J."/>
        </authorList>
    </citation>
    <scope>NUCLEOTIDE SEQUENCE</scope>
    <source>
        <strain evidence="2">G3-2149</strain>
    </source>
</reference>
<dbReference type="AlphaFoldDB" id="A0A9E2L7S9"/>
<dbReference type="Pfam" id="PF10677">
    <property type="entry name" value="DUF2490"/>
    <property type="match status" value="1"/>
</dbReference>
<dbReference type="EMBL" id="JAHLFU010000159">
    <property type="protein sequence ID" value="MBU3853635.1"/>
    <property type="molecule type" value="Genomic_DNA"/>
</dbReference>
<gene>
    <name evidence="2" type="ORF">H9789_07450</name>
</gene>
<reference evidence="2" key="2">
    <citation type="submission" date="2021-04" db="EMBL/GenBank/DDBJ databases">
        <authorList>
            <person name="Gilroy R."/>
        </authorList>
    </citation>
    <scope>NUCLEOTIDE SEQUENCE</scope>
    <source>
        <strain evidence="2">G3-2149</strain>
    </source>
</reference>
<organism evidence="2 3">
    <name type="scientific">Candidatus Paraprevotella stercoravium</name>
    <dbReference type="NCBI Taxonomy" id="2838725"/>
    <lineage>
        <taxon>Bacteria</taxon>
        <taxon>Pseudomonadati</taxon>
        <taxon>Bacteroidota</taxon>
        <taxon>Bacteroidia</taxon>
        <taxon>Bacteroidales</taxon>
        <taxon>Prevotellaceae</taxon>
        <taxon>Paraprevotella</taxon>
    </lineage>
</organism>
<proteinExistence type="predicted"/>
<comment type="caution">
    <text evidence="2">The sequence shown here is derived from an EMBL/GenBank/DDBJ whole genome shotgun (WGS) entry which is preliminary data.</text>
</comment>
<dbReference type="Proteomes" id="UP000823865">
    <property type="component" value="Unassembled WGS sequence"/>
</dbReference>
<feature type="chain" id="PRO_5039601629" evidence="1">
    <location>
        <begin position="25"/>
        <end position="269"/>
    </location>
</feature>
<evidence type="ECO:0000256" key="1">
    <source>
        <dbReference type="SAM" id="SignalP"/>
    </source>
</evidence>
<sequence length="269" mass="32352">MMKKKILPLAGALLCWGTALRAQSDDFGLWTEINVSKSLPHNLELSFEGEYRMEDYLRKTDRFGGTLSLGYKATKFMKFKAGYALLYGFHSEERKEKYTNDIKDPFFYEGYNITESYWSLRHRFKADVTFDKKFFKWLKISLRERYQYTFRPEQEVPRMKYRFYEGELKPGYPESDPDVKHEKSTHMLRSRLEFQYDKKKCDWKPFVSFEVYNDLANQMKTGEYKVMCGTDYKISKQHKVNVSYLYNTEMESHPYESRHVLILGYSYDF</sequence>
<dbReference type="InterPro" id="IPR019619">
    <property type="entry name" value="DUF2490"/>
</dbReference>
<name>A0A9E2L7S9_9BACT</name>
<evidence type="ECO:0000313" key="2">
    <source>
        <dbReference type="EMBL" id="MBU3853635.1"/>
    </source>
</evidence>
<accession>A0A9E2L7S9</accession>
<keyword evidence="1" id="KW-0732">Signal</keyword>
<evidence type="ECO:0000313" key="3">
    <source>
        <dbReference type="Proteomes" id="UP000823865"/>
    </source>
</evidence>
<protein>
    <submittedName>
        <fullName evidence="2">DUF2490 domain-containing protein</fullName>
    </submittedName>
</protein>